<accession>A0A8H4LCG6</accession>
<feature type="transmembrane region" description="Helical" evidence="2">
    <location>
        <begin position="141"/>
        <end position="166"/>
    </location>
</feature>
<evidence type="ECO:0000313" key="4">
    <source>
        <dbReference type="Proteomes" id="UP000554235"/>
    </source>
</evidence>
<feature type="transmembrane region" description="Helical" evidence="2">
    <location>
        <begin position="57"/>
        <end position="84"/>
    </location>
</feature>
<evidence type="ECO:0000256" key="1">
    <source>
        <dbReference type="SAM" id="MobiDB-lite"/>
    </source>
</evidence>
<feature type="region of interest" description="Disordered" evidence="1">
    <location>
        <begin position="194"/>
        <end position="228"/>
    </location>
</feature>
<name>A0A8H4LCG6_9HYPO</name>
<reference evidence="3 4" key="1">
    <citation type="submission" date="2020-01" db="EMBL/GenBank/DDBJ databases">
        <title>Identification and distribution of gene clusters putatively required for synthesis of sphingolipid metabolism inhibitors in phylogenetically diverse species of the filamentous fungus Fusarium.</title>
        <authorList>
            <person name="Kim H.-S."/>
            <person name="Busman M."/>
            <person name="Brown D.W."/>
            <person name="Divon H."/>
            <person name="Uhlig S."/>
            <person name="Proctor R.H."/>
        </authorList>
    </citation>
    <scope>NUCLEOTIDE SEQUENCE [LARGE SCALE GENOMIC DNA]</scope>
    <source>
        <strain evidence="3 4">NRRL 20459</strain>
    </source>
</reference>
<evidence type="ECO:0000313" key="3">
    <source>
        <dbReference type="EMBL" id="KAF4466376.1"/>
    </source>
</evidence>
<keyword evidence="2" id="KW-1133">Transmembrane helix</keyword>
<keyword evidence="2" id="KW-0812">Transmembrane</keyword>
<dbReference type="EMBL" id="JAADYS010000884">
    <property type="protein sequence ID" value="KAF4466376.1"/>
    <property type="molecule type" value="Genomic_DNA"/>
</dbReference>
<gene>
    <name evidence="3" type="ORF">FALBO_6760</name>
</gene>
<keyword evidence="4" id="KW-1185">Reference proteome</keyword>
<sequence>MGGEAGLKCLQWLLRGIQLGSSALILAVYSYFLATLAAHDFDIHTRIRAVEGISGSAVLYGILGVLLICCVGGLPVASLIAIVLDTGFLACFIYTAVANKHGGGRCNGEVDTPYGQGLAKSKIKGKRGSLVLPTYRVACQLQTACLAAAIIAVILFSVSIIIDIGLARSHYAESRRENKDYGYSERGVFLSRRSEQGPWNGVPDDLPTHTQPDDINLSRSSSLHSHRGYGRDRVMDLQGCDYHSDDNFDRIPQFRHPEPPYPV</sequence>
<organism evidence="3 4">
    <name type="scientific">Fusarium albosuccineum</name>
    <dbReference type="NCBI Taxonomy" id="1237068"/>
    <lineage>
        <taxon>Eukaryota</taxon>
        <taxon>Fungi</taxon>
        <taxon>Dikarya</taxon>
        <taxon>Ascomycota</taxon>
        <taxon>Pezizomycotina</taxon>
        <taxon>Sordariomycetes</taxon>
        <taxon>Hypocreomycetidae</taxon>
        <taxon>Hypocreales</taxon>
        <taxon>Nectriaceae</taxon>
        <taxon>Fusarium</taxon>
        <taxon>Fusarium decemcellulare species complex</taxon>
    </lineage>
</organism>
<proteinExistence type="predicted"/>
<dbReference type="Proteomes" id="UP000554235">
    <property type="component" value="Unassembled WGS sequence"/>
</dbReference>
<evidence type="ECO:0008006" key="5">
    <source>
        <dbReference type="Google" id="ProtNLM"/>
    </source>
</evidence>
<feature type="transmembrane region" description="Helical" evidence="2">
    <location>
        <begin position="12"/>
        <end position="36"/>
    </location>
</feature>
<comment type="caution">
    <text evidence="3">The sequence shown here is derived from an EMBL/GenBank/DDBJ whole genome shotgun (WGS) entry which is preliminary data.</text>
</comment>
<dbReference type="AlphaFoldDB" id="A0A8H4LCG6"/>
<dbReference type="OrthoDB" id="5342507at2759"/>
<protein>
    <recommendedName>
        <fullName evidence="5">MARVEL domain-containing protein</fullName>
    </recommendedName>
</protein>
<keyword evidence="2" id="KW-0472">Membrane</keyword>
<evidence type="ECO:0000256" key="2">
    <source>
        <dbReference type="SAM" id="Phobius"/>
    </source>
</evidence>